<feature type="compositionally biased region" description="Basic and acidic residues" evidence="2">
    <location>
        <begin position="421"/>
        <end position="433"/>
    </location>
</feature>
<organism evidence="4 5">
    <name type="scientific">Ramularia collo-cygni</name>
    <dbReference type="NCBI Taxonomy" id="112498"/>
    <lineage>
        <taxon>Eukaryota</taxon>
        <taxon>Fungi</taxon>
        <taxon>Dikarya</taxon>
        <taxon>Ascomycota</taxon>
        <taxon>Pezizomycotina</taxon>
        <taxon>Dothideomycetes</taxon>
        <taxon>Dothideomycetidae</taxon>
        <taxon>Mycosphaerellales</taxon>
        <taxon>Mycosphaerellaceae</taxon>
        <taxon>Ramularia</taxon>
    </lineage>
</organism>
<dbReference type="PANTHER" id="PTHR42032:SF1">
    <property type="entry name" value="YALI0E30679P"/>
    <property type="match status" value="1"/>
</dbReference>
<proteinExistence type="predicted"/>
<evidence type="ECO:0000256" key="3">
    <source>
        <dbReference type="SAM" id="Phobius"/>
    </source>
</evidence>
<feature type="region of interest" description="Disordered" evidence="2">
    <location>
        <begin position="1"/>
        <end position="38"/>
    </location>
</feature>
<dbReference type="GeneID" id="35602902"/>
<dbReference type="OrthoDB" id="5422510at2759"/>
<gene>
    <name evidence="4" type="ORF">RCC_07792</name>
</gene>
<sequence length="444" mass="49289">MSTPRPAIPPTNVLRDHLSKEPSGSPSPSSNSPRPPPTPLLRRRSSLISFSSLEGLAGDYINPRTSNATSTREENEVTHWHSSPLIFAILPAIGGLFFKDGSAFITDFLLLALAAVFLNWSISLPWDWYYSAQAIRQHVEPSAGDVDFNDESAMDTASDSAGSSPKGQDDHKKPTRNAARGEQAAADLRRQEIWALVATFVFPVLAAYLLHVIRAQLSRPSTAVVSDYNLLIFLLAAEIRPCRQIIRLVSNRTLHLQRTVTSNDNDFLSAKSDQSEIDSLKSRLAALEARSTEQNPAAAQKTELTDLSTEMRKRYEPRLEGLERAVRRYEKRSTTLAMMMDQRLLSLETRVQDALSLAAVAARDSQHHGVLPAVVGTVTMPMRMAWNLCMWPLKAVDELYVKIKNLLLGPPPARASRRKSGRQDSEDKLREKMNGTSRKGTAVR</sequence>
<feature type="coiled-coil region" evidence="1">
    <location>
        <begin position="270"/>
        <end position="332"/>
    </location>
</feature>
<dbReference type="PANTHER" id="PTHR42032">
    <property type="entry name" value="YALI0E30679P"/>
    <property type="match status" value="1"/>
</dbReference>
<keyword evidence="3" id="KW-0812">Transmembrane</keyword>
<protein>
    <submittedName>
        <fullName evidence="4">Uncharacterized protein</fullName>
    </submittedName>
</protein>
<dbReference type="EMBL" id="FJUY01000012">
    <property type="protein sequence ID" value="CZT21925.1"/>
    <property type="molecule type" value="Genomic_DNA"/>
</dbReference>
<keyword evidence="1" id="KW-0175">Coiled coil</keyword>
<dbReference type="AlphaFoldDB" id="A0A2D3V5G1"/>
<keyword evidence="3" id="KW-0472">Membrane</keyword>
<dbReference type="RefSeq" id="XP_023628814.1">
    <property type="nucleotide sequence ID" value="XM_023773046.1"/>
</dbReference>
<keyword evidence="3" id="KW-1133">Transmembrane helix</keyword>
<feature type="compositionally biased region" description="Polar residues" evidence="2">
    <location>
        <begin position="434"/>
        <end position="444"/>
    </location>
</feature>
<name>A0A2D3V5G1_9PEZI</name>
<evidence type="ECO:0000256" key="2">
    <source>
        <dbReference type="SAM" id="MobiDB-lite"/>
    </source>
</evidence>
<feature type="transmembrane region" description="Helical" evidence="3">
    <location>
        <begin position="193"/>
        <end position="213"/>
    </location>
</feature>
<feature type="region of interest" description="Disordered" evidence="2">
    <location>
        <begin position="411"/>
        <end position="444"/>
    </location>
</feature>
<evidence type="ECO:0000313" key="4">
    <source>
        <dbReference type="EMBL" id="CZT21925.1"/>
    </source>
</evidence>
<keyword evidence="5" id="KW-1185">Reference proteome</keyword>
<feature type="compositionally biased region" description="Polar residues" evidence="2">
    <location>
        <begin position="155"/>
        <end position="166"/>
    </location>
</feature>
<accession>A0A2D3V5G1</accession>
<reference evidence="4 5" key="1">
    <citation type="submission" date="2016-03" db="EMBL/GenBank/DDBJ databases">
        <authorList>
            <person name="Ploux O."/>
        </authorList>
    </citation>
    <scope>NUCLEOTIDE SEQUENCE [LARGE SCALE GENOMIC DNA]</scope>
    <source>
        <strain evidence="4 5">URUG2</strain>
    </source>
</reference>
<evidence type="ECO:0000313" key="5">
    <source>
        <dbReference type="Proteomes" id="UP000225277"/>
    </source>
</evidence>
<feature type="compositionally biased region" description="Low complexity" evidence="2">
    <location>
        <begin position="21"/>
        <end position="32"/>
    </location>
</feature>
<dbReference type="STRING" id="112498.A0A2D3V5G1"/>
<evidence type="ECO:0000256" key="1">
    <source>
        <dbReference type="SAM" id="Coils"/>
    </source>
</evidence>
<feature type="transmembrane region" description="Helical" evidence="3">
    <location>
        <begin position="105"/>
        <end position="122"/>
    </location>
</feature>
<feature type="region of interest" description="Disordered" evidence="2">
    <location>
        <begin position="146"/>
        <end position="182"/>
    </location>
</feature>
<dbReference type="Proteomes" id="UP000225277">
    <property type="component" value="Unassembled WGS sequence"/>
</dbReference>